<evidence type="ECO:0000256" key="6">
    <source>
        <dbReference type="SAM" id="SignalP"/>
    </source>
</evidence>
<evidence type="ECO:0000256" key="3">
    <source>
        <dbReference type="ARBA" id="ARBA00022825"/>
    </source>
</evidence>
<dbReference type="SMART" id="SM00020">
    <property type="entry name" value="Tryp_SPc"/>
    <property type="match status" value="1"/>
</dbReference>
<feature type="signal peptide" evidence="6">
    <location>
        <begin position="1"/>
        <end position="21"/>
    </location>
</feature>
<dbReference type="PRINTS" id="PR00722">
    <property type="entry name" value="CHYMOTRYPSIN"/>
</dbReference>
<dbReference type="Proteomes" id="UP001627154">
    <property type="component" value="Unassembled WGS sequence"/>
</dbReference>
<evidence type="ECO:0000256" key="4">
    <source>
        <dbReference type="ARBA" id="ARBA00023157"/>
    </source>
</evidence>
<evidence type="ECO:0000256" key="2">
    <source>
        <dbReference type="ARBA" id="ARBA00022801"/>
    </source>
</evidence>
<sequence>MRWTILLSTQLFLAACYLSQTGVVCDEEIAENEKNSTKGFLEDLFKKKQTKPPGPCYCSCGLRNEDSRIVGGQTSVTNEFPWQARLSYMNKFYCGGTLINDRYVLTAAHCVKGFIWFMIKVTLGEHDRCLKNNNATPAELRIVSRAFVGNFSLANFHNDIALLRLSDRVRFSDTIRPICLPKKTDELYDGIKALASGWGTVREDGPLSCILQYVDLPVMSLTECRNLTRYSPRVISDNMMCAGYLEGKKDTCQGDSGGPLVAMRADKKYELIGVVSWGNGCARAGYPGVYTRVTKYLDWILKNSKDGCFCDQD</sequence>
<protein>
    <recommendedName>
        <fullName evidence="7">Peptidase S1 domain-containing protein</fullName>
    </recommendedName>
</protein>
<evidence type="ECO:0000259" key="7">
    <source>
        <dbReference type="PROSITE" id="PS50240"/>
    </source>
</evidence>
<dbReference type="GO" id="GO:0008236">
    <property type="term" value="F:serine-type peptidase activity"/>
    <property type="evidence" value="ECO:0007669"/>
    <property type="project" value="UniProtKB-KW"/>
</dbReference>
<comment type="caution">
    <text evidence="8">The sequence shown here is derived from an EMBL/GenBank/DDBJ whole genome shotgun (WGS) entry which is preliminary data.</text>
</comment>
<dbReference type="InterPro" id="IPR001314">
    <property type="entry name" value="Peptidase_S1A"/>
</dbReference>
<keyword evidence="2 5" id="KW-0378">Hydrolase</keyword>
<dbReference type="EMBL" id="JBJJXI010000136">
    <property type="protein sequence ID" value="KAL3388178.1"/>
    <property type="molecule type" value="Genomic_DNA"/>
</dbReference>
<dbReference type="Gene3D" id="2.40.10.10">
    <property type="entry name" value="Trypsin-like serine proteases"/>
    <property type="match status" value="1"/>
</dbReference>
<dbReference type="InterPro" id="IPR033116">
    <property type="entry name" value="TRYPSIN_SER"/>
</dbReference>
<dbReference type="InterPro" id="IPR043504">
    <property type="entry name" value="Peptidase_S1_PA_chymotrypsin"/>
</dbReference>
<dbReference type="PROSITE" id="PS50240">
    <property type="entry name" value="TRYPSIN_DOM"/>
    <property type="match status" value="1"/>
</dbReference>
<accession>A0ABD2W5N8</accession>
<name>A0ABD2W5N8_9HYME</name>
<evidence type="ECO:0000256" key="5">
    <source>
        <dbReference type="RuleBase" id="RU363034"/>
    </source>
</evidence>
<dbReference type="SUPFAM" id="SSF50494">
    <property type="entry name" value="Trypsin-like serine proteases"/>
    <property type="match status" value="1"/>
</dbReference>
<dbReference type="InterPro" id="IPR009003">
    <property type="entry name" value="Peptidase_S1_PA"/>
</dbReference>
<feature type="chain" id="PRO_5044766153" description="Peptidase S1 domain-containing protein" evidence="6">
    <location>
        <begin position="22"/>
        <end position="313"/>
    </location>
</feature>
<evidence type="ECO:0000313" key="9">
    <source>
        <dbReference type="Proteomes" id="UP001627154"/>
    </source>
</evidence>
<proteinExistence type="predicted"/>
<reference evidence="8 9" key="1">
    <citation type="journal article" date="2024" name="bioRxiv">
        <title>A reference genome for Trichogramma kaykai: A tiny desert-dwelling parasitoid wasp with competing sex-ratio distorters.</title>
        <authorList>
            <person name="Culotta J."/>
            <person name="Lindsey A.R."/>
        </authorList>
    </citation>
    <scope>NUCLEOTIDE SEQUENCE [LARGE SCALE GENOMIC DNA]</scope>
    <source>
        <strain evidence="8 9">KSX58</strain>
    </source>
</reference>
<dbReference type="PANTHER" id="PTHR24252:SF7">
    <property type="entry name" value="HYALIN"/>
    <property type="match status" value="1"/>
</dbReference>
<keyword evidence="4" id="KW-1015">Disulfide bond</keyword>
<dbReference type="Pfam" id="PF00089">
    <property type="entry name" value="Trypsin"/>
    <property type="match status" value="1"/>
</dbReference>
<keyword evidence="3 5" id="KW-0720">Serine protease</keyword>
<organism evidence="8 9">
    <name type="scientific">Trichogramma kaykai</name>
    <dbReference type="NCBI Taxonomy" id="54128"/>
    <lineage>
        <taxon>Eukaryota</taxon>
        <taxon>Metazoa</taxon>
        <taxon>Ecdysozoa</taxon>
        <taxon>Arthropoda</taxon>
        <taxon>Hexapoda</taxon>
        <taxon>Insecta</taxon>
        <taxon>Pterygota</taxon>
        <taxon>Neoptera</taxon>
        <taxon>Endopterygota</taxon>
        <taxon>Hymenoptera</taxon>
        <taxon>Apocrita</taxon>
        <taxon>Proctotrupomorpha</taxon>
        <taxon>Chalcidoidea</taxon>
        <taxon>Trichogrammatidae</taxon>
        <taxon>Trichogramma</taxon>
    </lineage>
</organism>
<dbReference type="FunFam" id="2.40.10.10:FF:000006">
    <property type="entry name" value="Serine proteinase stubble"/>
    <property type="match status" value="1"/>
</dbReference>
<dbReference type="PANTHER" id="PTHR24252">
    <property type="entry name" value="ACROSIN-RELATED"/>
    <property type="match status" value="1"/>
</dbReference>
<keyword evidence="1 5" id="KW-0645">Protease</keyword>
<gene>
    <name evidence="8" type="ORF">TKK_017209</name>
</gene>
<evidence type="ECO:0000313" key="8">
    <source>
        <dbReference type="EMBL" id="KAL3388178.1"/>
    </source>
</evidence>
<dbReference type="PROSITE" id="PS00135">
    <property type="entry name" value="TRYPSIN_SER"/>
    <property type="match status" value="1"/>
</dbReference>
<feature type="domain" description="Peptidase S1" evidence="7">
    <location>
        <begin position="69"/>
        <end position="305"/>
    </location>
</feature>
<dbReference type="PROSITE" id="PS00134">
    <property type="entry name" value="TRYPSIN_HIS"/>
    <property type="match status" value="1"/>
</dbReference>
<keyword evidence="9" id="KW-1185">Reference proteome</keyword>
<dbReference type="PROSITE" id="PS51257">
    <property type="entry name" value="PROKAR_LIPOPROTEIN"/>
    <property type="match status" value="1"/>
</dbReference>
<dbReference type="InterPro" id="IPR018114">
    <property type="entry name" value="TRYPSIN_HIS"/>
</dbReference>
<dbReference type="AlphaFoldDB" id="A0ABD2W5N8"/>
<dbReference type="InterPro" id="IPR001254">
    <property type="entry name" value="Trypsin_dom"/>
</dbReference>
<dbReference type="GO" id="GO:0006508">
    <property type="term" value="P:proteolysis"/>
    <property type="evidence" value="ECO:0007669"/>
    <property type="project" value="UniProtKB-KW"/>
</dbReference>
<keyword evidence="6" id="KW-0732">Signal</keyword>
<dbReference type="CDD" id="cd00190">
    <property type="entry name" value="Tryp_SPc"/>
    <property type="match status" value="1"/>
</dbReference>
<evidence type="ECO:0000256" key="1">
    <source>
        <dbReference type="ARBA" id="ARBA00022670"/>
    </source>
</evidence>